<dbReference type="Proteomes" id="UP000741013">
    <property type="component" value="Unassembled WGS sequence"/>
</dbReference>
<dbReference type="InterPro" id="IPR011990">
    <property type="entry name" value="TPR-like_helical_dom_sf"/>
</dbReference>
<dbReference type="RefSeq" id="WP_209665778.1">
    <property type="nucleotide sequence ID" value="NZ_JAGGMS010000001.1"/>
</dbReference>
<gene>
    <name evidence="1" type="ORF">JOM49_004005</name>
</gene>
<comment type="caution">
    <text evidence="1">The sequence shown here is derived from an EMBL/GenBank/DDBJ whole genome shotgun (WGS) entry which is preliminary data.</text>
</comment>
<dbReference type="SUPFAM" id="SSF48452">
    <property type="entry name" value="TPR-like"/>
    <property type="match status" value="1"/>
</dbReference>
<dbReference type="Gene3D" id="1.25.40.10">
    <property type="entry name" value="Tetratricopeptide repeat domain"/>
    <property type="match status" value="1"/>
</dbReference>
<sequence>MSATGMEPRPVGRVGMPEVQRVEEETRTFRALDYRYGGGWCHEAALAQLSWGYRLLEAASTERVKAKLCAALGDLTSLVGWTAFDAGFPDAAHARFDRAIELAREGGDNGLAANILYRKGRVYLHYDAPREALTAFTQGERAAAAAGSQVMLSLLCANQAWAQAKLGRRDEAIRLIGRADEAYYRAGDEEVPVWARFFDQNDLAAMIGTVYTELALGVDPAYALPGCEELSGVVERYGTDMTRSRSFCLVMLALDHLLMGDFDEAAAVGARALAAAEGMNSARFADRLRPLEAEAVRRAEHPEARGLAERIATFAA</sequence>
<keyword evidence="2" id="KW-1185">Reference proteome</keyword>
<protein>
    <submittedName>
        <fullName evidence="1">Tetratricopeptide (TPR) repeat protein</fullName>
    </submittedName>
</protein>
<accession>A0ABS4PSS3</accession>
<evidence type="ECO:0000313" key="1">
    <source>
        <dbReference type="EMBL" id="MBP2182479.1"/>
    </source>
</evidence>
<evidence type="ECO:0000313" key="2">
    <source>
        <dbReference type="Proteomes" id="UP000741013"/>
    </source>
</evidence>
<dbReference type="EMBL" id="JAGGMS010000001">
    <property type="protein sequence ID" value="MBP2182479.1"/>
    <property type="molecule type" value="Genomic_DNA"/>
</dbReference>
<name>A0ABS4PSS3_9PSEU</name>
<proteinExistence type="predicted"/>
<reference evidence="1 2" key="1">
    <citation type="submission" date="2021-03" db="EMBL/GenBank/DDBJ databases">
        <title>Sequencing the genomes of 1000 actinobacteria strains.</title>
        <authorList>
            <person name="Klenk H.-P."/>
        </authorList>
    </citation>
    <scope>NUCLEOTIDE SEQUENCE [LARGE SCALE GENOMIC DNA]</scope>
    <source>
        <strain evidence="1 2">DSM 45510</strain>
    </source>
</reference>
<organism evidence="1 2">
    <name type="scientific">Amycolatopsis magusensis</name>
    <dbReference type="NCBI Taxonomy" id="882444"/>
    <lineage>
        <taxon>Bacteria</taxon>
        <taxon>Bacillati</taxon>
        <taxon>Actinomycetota</taxon>
        <taxon>Actinomycetes</taxon>
        <taxon>Pseudonocardiales</taxon>
        <taxon>Pseudonocardiaceae</taxon>
        <taxon>Amycolatopsis</taxon>
    </lineage>
</organism>